<gene>
    <name evidence="2" type="ORF">PSON_ATCC_30995.1.T0030565</name>
</gene>
<feature type="compositionally biased region" description="Basic residues" evidence="1">
    <location>
        <begin position="25"/>
        <end position="41"/>
    </location>
</feature>
<dbReference type="EMBL" id="CAJJDN010000003">
    <property type="protein sequence ID" value="CAD8049094.1"/>
    <property type="molecule type" value="Genomic_DNA"/>
</dbReference>
<feature type="compositionally biased region" description="Basic residues" evidence="1">
    <location>
        <begin position="56"/>
        <end position="69"/>
    </location>
</feature>
<dbReference type="Proteomes" id="UP000692954">
    <property type="component" value="Unassembled WGS sequence"/>
</dbReference>
<comment type="caution">
    <text evidence="2">The sequence shown here is derived from an EMBL/GenBank/DDBJ whole genome shotgun (WGS) entry which is preliminary data.</text>
</comment>
<accession>A0A8S1KE03</accession>
<protein>
    <submittedName>
        <fullName evidence="2">Uncharacterized protein</fullName>
    </submittedName>
</protein>
<proteinExistence type="predicted"/>
<feature type="compositionally biased region" description="Low complexity" evidence="1">
    <location>
        <begin position="440"/>
        <end position="451"/>
    </location>
</feature>
<feature type="compositionally biased region" description="Basic and acidic residues" evidence="1">
    <location>
        <begin position="70"/>
        <end position="81"/>
    </location>
</feature>
<feature type="compositionally biased region" description="Basic and acidic residues" evidence="1">
    <location>
        <begin position="452"/>
        <end position="468"/>
    </location>
</feature>
<evidence type="ECO:0000313" key="3">
    <source>
        <dbReference type="Proteomes" id="UP000692954"/>
    </source>
</evidence>
<evidence type="ECO:0000313" key="2">
    <source>
        <dbReference type="EMBL" id="CAD8049094.1"/>
    </source>
</evidence>
<keyword evidence="3" id="KW-1185">Reference proteome</keyword>
<name>A0A8S1KE03_9CILI</name>
<feature type="region of interest" description="Disordered" evidence="1">
    <location>
        <begin position="25"/>
        <end position="81"/>
    </location>
</feature>
<dbReference type="OrthoDB" id="304921at2759"/>
<organism evidence="2 3">
    <name type="scientific">Paramecium sonneborni</name>
    <dbReference type="NCBI Taxonomy" id="65129"/>
    <lineage>
        <taxon>Eukaryota</taxon>
        <taxon>Sar</taxon>
        <taxon>Alveolata</taxon>
        <taxon>Ciliophora</taxon>
        <taxon>Intramacronucleata</taxon>
        <taxon>Oligohymenophorea</taxon>
        <taxon>Peniculida</taxon>
        <taxon>Parameciidae</taxon>
        <taxon>Paramecium</taxon>
    </lineage>
</organism>
<dbReference type="AlphaFoldDB" id="A0A8S1KE03"/>
<sequence length="499" mass="59856">MKSHGNEMTNIAQTNINLNRVQRMKLRSRKQHKQSIIRRKMAGNNSTQPLTIIRTKSLRKHKKIQKKTNKSKDNLLKDFQQKDKKNIKQVQETKQYKNKQTISQRSKRKNEKLQEQFDTQIISQINQKIQFHETKFIALTQIGIPTINLNQDTIIQFIEQYKNEIKSNDENVIQKLIGAVGEGYVEKGEEININVETKEIMIQQNVEQLLEICGIKLQWTLEKWKRLIKKTFFVIPYYNMPNVIINKNLSGIERYQIMFETLNLFTLMNRWNNEQMLHQFCQNFPFQAKDEIEIKELVNENELYNIREIRGYLSQIMFSLNNIYQLKHQKEFKEDLYYTANQLQDLTVEYYLSKMKVIQLKQVKLSQTIIEQIEILKYKDENLEVPIQEEILLKCNDNSQERLQKLQQQLIQKKKIQINFIKSKTLLEYFKPIKNLVQNNNNSNIDMNSQNDSREKNEENEKQKKLSTENKSQLQYFDILEDFFQNKMAQQNKQQVQKK</sequence>
<evidence type="ECO:0000256" key="1">
    <source>
        <dbReference type="SAM" id="MobiDB-lite"/>
    </source>
</evidence>
<feature type="region of interest" description="Disordered" evidence="1">
    <location>
        <begin position="440"/>
        <end position="470"/>
    </location>
</feature>
<reference evidence="2" key="1">
    <citation type="submission" date="2021-01" db="EMBL/GenBank/DDBJ databases">
        <authorList>
            <consortium name="Genoscope - CEA"/>
            <person name="William W."/>
        </authorList>
    </citation>
    <scope>NUCLEOTIDE SEQUENCE</scope>
</reference>